<dbReference type="HOGENOM" id="CLU_3082780_0_0_10"/>
<organism evidence="1 2">
    <name type="scientific">Paraprevotella clara YIT 11840</name>
    <dbReference type="NCBI Taxonomy" id="762968"/>
    <lineage>
        <taxon>Bacteria</taxon>
        <taxon>Pseudomonadati</taxon>
        <taxon>Bacteroidota</taxon>
        <taxon>Bacteroidia</taxon>
        <taxon>Bacteroidales</taxon>
        <taxon>Prevotellaceae</taxon>
        <taxon>Paraprevotella</taxon>
    </lineage>
</organism>
<dbReference type="STRING" id="762968.HMPREF9441_01491"/>
<gene>
    <name evidence="1" type="ORF">HMPREF9441_01491</name>
</gene>
<sequence length="52" mass="6219">MLQYSSFSLLFVAKLNYYLQINNKFARKLRRSYHWTTKSAVLFLMKSSCFSS</sequence>
<evidence type="ECO:0000313" key="1">
    <source>
        <dbReference type="EMBL" id="EHH00257.1"/>
    </source>
</evidence>
<name>G5SQ54_9BACT</name>
<evidence type="ECO:0000313" key="2">
    <source>
        <dbReference type="Proteomes" id="UP000003598"/>
    </source>
</evidence>
<dbReference type="Proteomes" id="UP000003598">
    <property type="component" value="Unassembled WGS sequence"/>
</dbReference>
<keyword evidence="2" id="KW-1185">Reference proteome</keyword>
<reference evidence="1 2" key="1">
    <citation type="submission" date="2011-03" db="EMBL/GenBank/DDBJ databases">
        <authorList>
            <person name="Weinstock G."/>
            <person name="Sodergren E."/>
            <person name="Clifton S."/>
            <person name="Fulton L."/>
            <person name="Fulton B."/>
            <person name="Courtney L."/>
            <person name="Fronick C."/>
            <person name="Harrison M."/>
            <person name="Strong C."/>
            <person name="Farmer C."/>
            <person name="Delahaunty K."/>
            <person name="Markovic C."/>
            <person name="Hall O."/>
            <person name="Minx P."/>
            <person name="Tomlinson C."/>
            <person name="Mitreva M."/>
            <person name="Hou S."/>
            <person name="Chen J."/>
            <person name="Wollam A."/>
            <person name="Pepin K.H."/>
            <person name="Johnson M."/>
            <person name="Bhonagiri V."/>
            <person name="Zhang X."/>
            <person name="Suruliraj S."/>
            <person name="Warren W."/>
            <person name="Chinwalla A."/>
            <person name="Mardis E.R."/>
            <person name="Wilson R.K."/>
        </authorList>
    </citation>
    <scope>NUCLEOTIDE SEQUENCE [LARGE SCALE GENOMIC DNA]</scope>
    <source>
        <strain evidence="1 2">YIT 11840</strain>
    </source>
</reference>
<accession>G5SQ54</accession>
<proteinExistence type="predicted"/>
<protein>
    <submittedName>
        <fullName evidence="1">Uncharacterized protein</fullName>
    </submittedName>
</protein>
<comment type="caution">
    <text evidence="1">The sequence shown here is derived from an EMBL/GenBank/DDBJ whole genome shotgun (WGS) entry which is preliminary data.</text>
</comment>
<dbReference type="EMBL" id="AFFY01000022">
    <property type="protein sequence ID" value="EHH00257.1"/>
    <property type="molecule type" value="Genomic_DNA"/>
</dbReference>
<dbReference type="AlphaFoldDB" id="G5SQ54"/>